<gene>
    <name evidence="5" type="ORF">G7068_06330</name>
</gene>
<dbReference type="Pfam" id="PF13302">
    <property type="entry name" value="Acetyltransf_3"/>
    <property type="match status" value="1"/>
</dbReference>
<dbReference type="AlphaFoldDB" id="A0A6G7XEQ9"/>
<dbReference type="Gene3D" id="3.40.630.30">
    <property type="match status" value="1"/>
</dbReference>
<dbReference type="PANTHER" id="PTHR43792">
    <property type="entry name" value="GNAT FAMILY, PUTATIVE (AFU_ORTHOLOGUE AFUA_3G00765)-RELATED-RELATED"/>
    <property type="match status" value="1"/>
</dbReference>
<dbReference type="SUPFAM" id="SSF55729">
    <property type="entry name" value="Acyl-CoA N-acyltransferases (Nat)"/>
    <property type="match status" value="1"/>
</dbReference>
<evidence type="ECO:0000259" key="4">
    <source>
        <dbReference type="PROSITE" id="PS51186"/>
    </source>
</evidence>
<dbReference type="GO" id="GO:0008999">
    <property type="term" value="F:protein-N-terminal-alanine acetyltransferase activity"/>
    <property type="evidence" value="ECO:0007669"/>
    <property type="project" value="TreeGrafter"/>
</dbReference>
<organism evidence="5 6">
    <name type="scientific">Leucobacter viscericola</name>
    <dbReference type="NCBI Taxonomy" id="2714935"/>
    <lineage>
        <taxon>Bacteria</taxon>
        <taxon>Bacillati</taxon>
        <taxon>Actinomycetota</taxon>
        <taxon>Actinomycetes</taxon>
        <taxon>Micrococcales</taxon>
        <taxon>Microbacteriaceae</taxon>
        <taxon>Leucobacter</taxon>
    </lineage>
</organism>
<dbReference type="KEGG" id="lvi:G7068_06330"/>
<feature type="domain" description="N-acetyltransferase" evidence="4">
    <location>
        <begin position="26"/>
        <end position="173"/>
    </location>
</feature>
<proteinExistence type="inferred from homology"/>
<dbReference type="RefSeq" id="WP_166290341.1">
    <property type="nucleotide sequence ID" value="NZ_CP049863.1"/>
</dbReference>
<protein>
    <submittedName>
        <fullName evidence="5">GNAT family N-acetyltransferase</fullName>
    </submittedName>
</protein>
<comment type="similarity">
    <text evidence="3">Belongs to the acetyltransferase family. RimJ subfamily.</text>
</comment>
<dbReference type="EMBL" id="CP049863">
    <property type="protein sequence ID" value="QIK62858.1"/>
    <property type="molecule type" value="Genomic_DNA"/>
</dbReference>
<evidence type="ECO:0000256" key="3">
    <source>
        <dbReference type="ARBA" id="ARBA00038502"/>
    </source>
</evidence>
<dbReference type="PANTHER" id="PTHR43792:SF8">
    <property type="entry name" value="[RIBOSOMAL PROTEIN US5]-ALANINE N-ACETYLTRANSFERASE"/>
    <property type="match status" value="1"/>
</dbReference>
<evidence type="ECO:0000256" key="2">
    <source>
        <dbReference type="ARBA" id="ARBA00023315"/>
    </source>
</evidence>
<dbReference type="InterPro" id="IPR016181">
    <property type="entry name" value="Acyl_CoA_acyltransferase"/>
</dbReference>
<keyword evidence="6" id="KW-1185">Reference proteome</keyword>
<keyword evidence="2" id="KW-0012">Acyltransferase</keyword>
<keyword evidence="1 5" id="KW-0808">Transferase</keyword>
<evidence type="ECO:0000313" key="6">
    <source>
        <dbReference type="Proteomes" id="UP000502677"/>
    </source>
</evidence>
<evidence type="ECO:0000313" key="5">
    <source>
        <dbReference type="EMBL" id="QIK62858.1"/>
    </source>
</evidence>
<accession>A0A6G7XEQ9</accession>
<dbReference type="PROSITE" id="PS51186">
    <property type="entry name" value="GNAT"/>
    <property type="match status" value="1"/>
</dbReference>
<dbReference type="Proteomes" id="UP000502677">
    <property type="component" value="Chromosome"/>
</dbReference>
<sequence>MQNTYLRLLTLQDVPSLTEMLQNQADHLRPWEPTRSADYYSVPRQLQLAEQALEHYEAGGSVPFLITSGTDEILGRLTVSGITRGALQSCALGYWVRADSLRRGHATNAVALAVSFAFESLGLHRVQAETLPENTGSRRVLEKNGFREFGLAPQYLNIDGQWRDHLMYQILNKQHVDEP</sequence>
<name>A0A6G7XEQ9_9MICO</name>
<dbReference type="InterPro" id="IPR051531">
    <property type="entry name" value="N-acetyltransferase"/>
</dbReference>
<dbReference type="InterPro" id="IPR000182">
    <property type="entry name" value="GNAT_dom"/>
</dbReference>
<evidence type="ECO:0000256" key="1">
    <source>
        <dbReference type="ARBA" id="ARBA00022679"/>
    </source>
</evidence>
<reference evidence="5 6" key="1">
    <citation type="submission" date="2020-03" db="EMBL/GenBank/DDBJ databases">
        <title>Leucobacter sp. nov., isolated from beetles.</title>
        <authorList>
            <person name="Hyun D.-W."/>
            <person name="Bae J.-W."/>
        </authorList>
    </citation>
    <scope>NUCLEOTIDE SEQUENCE [LARGE SCALE GENOMIC DNA]</scope>
    <source>
        <strain evidence="5 6">HDW9C</strain>
    </source>
</reference>
<dbReference type="GO" id="GO:0005737">
    <property type="term" value="C:cytoplasm"/>
    <property type="evidence" value="ECO:0007669"/>
    <property type="project" value="TreeGrafter"/>
</dbReference>